<dbReference type="Proteomes" id="UP000832034">
    <property type="component" value="Chromosome"/>
</dbReference>
<keyword evidence="4 6" id="KW-1133">Transmembrane helix</keyword>
<dbReference type="Pfam" id="PF00753">
    <property type="entry name" value="Lactamase_B"/>
    <property type="match status" value="1"/>
</dbReference>
<dbReference type="EMBL" id="CP091512">
    <property type="protein sequence ID" value="UOO91736.1"/>
    <property type="molecule type" value="Genomic_DNA"/>
</dbReference>
<evidence type="ECO:0000259" key="7">
    <source>
        <dbReference type="SMART" id="SM00849"/>
    </source>
</evidence>
<sequence length="783" mass="88111">MWSQTLHQHGHWDEIGHKMAWVAWCLGVMLCVFLPTLPWLWLLLAAGLLGCAAHKWGKWHAWLFLCLGFVYAFFRLQWALEQQVPIQNAIVPQTAQVTVLDVATEQTYGQRFLAQIILQDGQTFQVYAYDAHQQIWKVGQISQCNVRLRPNIGAVNAAGFHVEAWALANGMDGSAHIGKHCQISSLQNTWQFWRLWRENVWQRLQNFNTPNHQGKAMVAALTVGVQDGLSSSTWQAMRQLGVVHLVSISGVHVTMLAVLVGWLVGTLLRYLPYTVKTPMLWQCWAGVAVAFLYALVAGFQVPTQRTVWMLLLFAIALTGKWRLSLGQVWWRALAVVVGLQPAAFLSIGLWLSFGLVAIMMWAAHAWRERGNTWRVLLRVQTGLMLLTVVLVGAYFHIVPVLSPLFNAIAIPWFSWVLTPWALVAVLLPWDAPLLGVVAVAQYSVDVSVWAVAYSPEYVIAAQSTWMLILALLAAFLCLLPQAALMRPVTVLIMVLWMVYRPPVLEQGQLRLQVLDVGQGLSVLLNTQNHRLLFDTGRSSAQTAIIPTLYAQGWRDLDVLVLSHHDDDHDGAAAELLQTIAAHNIWVSDTQAYPQWRTHTCREHAWQWDGVWFEWLTLPLQNVKNTTNARSCVLRVVTQGQAVLIPADIGHAEEAGLLQRYGHNLRSTVLILGHHGSSGSSSGAWLNVVDPDIAIASSGWNNAYHHPTPAVQNRLSAHEIELYRTDMQGGAVWILDEQLHFKAFTGRRFWWQRKPFTAQSNASETSNDIIHQTFLREHADIGRR</sequence>
<dbReference type="NCBIfam" id="TIGR00360">
    <property type="entry name" value="ComEC_N-term"/>
    <property type="match status" value="1"/>
</dbReference>
<keyword evidence="9" id="KW-1185">Reference proteome</keyword>
<dbReference type="InterPro" id="IPR052159">
    <property type="entry name" value="Competence_DNA_uptake"/>
</dbReference>
<organism evidence="8 9">
    <name type="scientific">Vitreoscilla stercoraria</name>
    <dbReference type="NCBI Taxonomy" id="61"/>
    <lineage>
        <taxon>Bacteria</taxon>
        <taxon>Pseudomonadati</taxon>
        <taxon>Pseudomonadota</taxon>
        <taxon>Betaproteobacteria</taxon>
        <taxon>Neisseriales</taxon>
        <taxon>Neisseriaceae</taxon>
        <taxon>Vitreoscilla</taxon>
    </lineage>
</organism>
<feature type="transmembrane region" description="Helical" evidence="6">
    <location>
        <begin position="433"/>
        <end position="451"/>
    </location>
</feature>
<feature type="domain" description="Metallo-beta-lactamase" evidence="7">
    <location>
        <begin position="518"/>
        <end position="699"/>
    </location>
</feature>
<feature type="transmembrane region" description="Helical" evidence="6">
    <location>
        <begin position="404"/>
        <end position="426"/>
    </location>
</feature>
<keyword evidence="5 6" id="KW-0472">Membrane</keyword>
<reference evidence="8" key="1">
    <citation type="submission" date="2021-12" db="EMBL/GenBank/DDBJ databases">
        <authorList>
            <person name="Veyrier F.J."/>
        </authorList>
    </citation>
    <scope>NUCLEOTIDE SEQUENCE</scope>
    <source>
        <strain evidence="8">SAG 1488-6</strain>
    </source>
</reference>
<proteinExistence type="predicted"/>
<feature type="transmembrane region" description="Helical" evidence="6">
    <location>
        <begin position="306"/>
        <end position="323"/>
    </location>
</feature>
<evidence type="ECO:0000256" key="4">
    <source>
        <dbReference type="ARBA" id="ARBA00022989"/>
    </source>
</evidence>
<dbReference type="PANTHER" id="PTHR30619">
    <property type="entry name" value="DNA INTERNALIZATION/COMPETENCE PROTEIN COMEC/REC2"/>
    <property type="match status" value="1"/>
</dbReference>
<dbReference type="InterPro" id="IPR036866">
    <property type="entry name" value="RibonucZ/Hydroxyglut_hydro"/>
</dbReference>
<dbReference type="InterPro" id="IPR035681">
    <property type="entry name" value="ComA-like_MBL"/>
</dbReference>
<dbReference type="InterPro" id="IPR004477">
    <property type="entry name" value="ComEC_N"/>
</dbReference>
<dbReference type="SUPFAM" id="SSF56281">
    <property type="entry name" value="Metallo-hydrolase/oxidoreductase"/>
    <property type="match status" value="1"/>
</dbReference>
<dbReference type="SMART" id="SM00849">
    <property type="entry name" value="Lactamase_B"/>
    <property type="match status" value="1"/>
</dbReference>
<comment type="subcellular location">
    <subcellularLocation>
        <location evidence="1">Cell membrane</location>
        <topology evidence="1">Multi-pass membrane protein</topology>
    </subcellularLocation>
</comment>
<evidence type="ECO:0000256" key="1">
    <source>
        <dbReference type="ARBA" id="ARBA00004651"/>
    </source>
</evidence>
<keyword evidence="3 6" id="KW-0812">Transmembrane</keyword>
<reference evidence="8" key="2">
    <citation type="journal article" date="2022" name="Res Sq">
        <title>Evolution of multicellular longitudinally dividing oral cavity symbionts (Neisseriaceae).</title>
        <authorList>
            <person name="Nyongesa S."/>
            <person name="Weber P."/>
            <person name="Bernet E."/>
            <person name="Pullido F."/>
            <person name="Nieckarz M."/>
            <person name="Delaby M."/>
            <person name="Nieves C."/>
            <person name="Viehboeck T."/>
            <person name="Krause N."/>
            <person name="Rivera-Millot A."/>
            <person name="Nakamura A."/>
            <person name="Vischer N."/>
            <person name="VanNieuwenhze M."/>
            <person name="Brun Y."/>
            <person name="Cava F."/>
            <person name="Bulgheresi S."/>
            <person name="Veyrier F."/>
        </authorList>
    </citation>
    <scope>NUCLEOTIDE SEQUENCE</scope>
    <source>
        <strain evidence="8">SAG 1488-6</strain>
    </source>
</reference>
<evidence type="ECO:0000256" key="5">
    <source>
        <dbReference type="ARBA" id="ARBA00023136"/>
    </source>
</evidence>
<evidence type="ECO:0000313" key="8">
    <source>
        <dbReference type="EMBL" id="UOO91736.1"/>
    </source>
</evidence>
<accession>A0ABY4E7I6</accession>
<protein>
    <submittedName>
        <fullName evidence="8">DNA internalization-related competence protein ComEC/Rec2</fullName>
    </submittedName>
</protein>
<dbReference type="InterPro" id="IPR004797">
    <property type="entry name" value="Competence_ComEC/Rec2"/>
</dbReference>
<evidence type="ECO:0000256" key="6">
    <source>
        <dbReference type="SAM" id="Phobius"/>
    </source>
</evidence>
<feature type="transmembrane region" description="Helical" evidence="6">
    <location>
        <begin position="343"/>
        <end position="363"/>
    </location>
</feature>
<feature type="transmembrane region" description="Helical" evidence="6">
    <location>
        <begin position="457"/>
        <end position="476"/>
    </location>
</feature>
<name>A0ABY4E7I6_VITST</name>
<gene>
    <name evidence="8" type="ORF">LVJ81_08835</name>
</gene>
<evidence type="ECO:0000256" key="3">
    <source>
        <dbReference type="ARBA" id="ARBA00022692"/>
    </source>
</evidence>
<keyword evidence="2" id="KW-1003">Cell membrane</keyword>
<dbReference type="Gene3D" id="3.60.15.10">
    <property type="entry name" value="Ribonuclease Z/Hydroxyacylglutathione hydrolase-like"/>
    <property type="match status" value="1"/>
</dbReference>
<feature type="transmembrane region" description="Helical" evidence="6">
    <location>
        <begin position="279"/>
        <end position="299"/>
    </location>
</feature>
<feature type="transmembrane region" description="Helical" evidence="6">
    <location>
        <begin position="21"/>
        <end position="44"/>
    </location>
</feature>
<dbReference type="InterPro" id="IPR001279">
    <property type="entry name" value="Metallo-B-lactamas"/>
</dbReference>
<dbReference type="NCBIfam" id="TIGR00361">
    <property type="entry name" value="ComEC_Rec2"/>
    <property type="match status" value="1"/>
</dbReference>
<feature type="transmembrane region" description="Helical" evidence="6">
    <location>
        <begin position="375"/>
        <end position="398"/>
    </location>
</feature>
<feature type="transmembrane region" description="Helical" evidence="6">
    <location>
        <begin position="56"/>
        <end position="74"/>
    </location>
</feature>
<evidence type="ECO:0000256" key="2">
    <source>
        <dbReference type="ARBA" id="ARBA00022475"/>
    </source>
</evidence>
<dbReference type="PANTHER" id="PTHR30619:SF1">
    <property type="entry name" value="RECOMBINATION PROTEIN 2"/>
    <property type="match status" value="1"/>
</dbReference>
<dbReference type="RefSeq" id="WP_155970506.1">
    <property type="nucleotide sequence ID" value="NZ_CP091512.1"/>
</dbReference>
<dbReference type="CDD" id="cd07731">
    <property type="entry name" value="ComA-like_MBL-fold"/>
    <property type="match status" value="1"/>
</dbReference>
<feature type="transmembrane region" description="Helical" evidence="6">
    <location>
        <begin position="242"/>
        <end position="264"/>
    </location>
</feature>
<evidence type="ECO:0000313" key="9">
    <source>
        <dbReference type="Proteomes" id="UP000832034"/>
    </source>
</evidence>
<dbReference type="Pfam" id="PF03772">
    <property type="entry name" value="Competence"/>
    <property type="match status" value="1"/>
</dbReference>
<feature type="transmembrane region" description="Helical" evidence="6">
    <location>
        <begin position="483"/>
        <end position="499"/>
    </location>
</feature>